<evidence type="ECO:0000256" key="1">
    <source>
        <dbReference type="ARBA" id="ARBA00001938"/>
    </source>
</evidence>
<comment type="caution">
    <text evidence="6">The sequence shown here is derived from an EMBL/GenBank/DDBJ whole genome shotgun (WGS) entry which is preliminary data.</text>
</comment>
<feature type="domain" description="Lipoyl-binding" evidence="5">
    <location>
        <begin position="1"/>
        <end position="76"/>
    </location>
</feature>
<keyword evidence="3" id="KW-0450">Lipoyl</keyword>
<dbReference type="RefSeq" id="WP_117398860.1">
    <property type="nucleotide sequence ID" value="NZ_QVNQ01000002.1"/>
</dbReference>
<evidence type="ECO:0000256" key="3">
    <source>
        <dbReference type="ARBA" id="ARBA00022823"/>
    </source>
</evidence>
<dbReference type="PROSITE" id="PS50968">
    <property type="entry name" value="BIOTINYL_LIPOYL"/>
    <property type="match status" value="1"/>
</dbReference>
<dbReference type="AlphaFoldDB" id="A0A372GME8"/>
<name>A0A372GME8_9ACTN</name>
<dbReference type="InterPro" id="IPR000089">
    <property type="entry name" value="Biotin_lipoyl"/>
</dbReference>
<evidence type="ECO:0000313" key="7">
    <source>
        <dbReference type="Proteomes" id="UP000262882"/>
    </source>
</evidence>
<dbReference type="PANTHER" id="PTHR43178">
    <property type="entry name" value="DIHYDROLIPOAMIDE ACETYLTRANSFERASE COMPONENT OF PYRUVATE DEHYDROGENASE COMPLEX"/>
    <property type="match status" value="1"/>
</dbReference>
<evidence type="ECO:0000313" key="6">
    <source>
        <dbReference type="EMBL" id="RFS86577.1"/>
    </source>
</evidence>
<keyword evidence="2" id="KW-0808">Transferase</keyword>
<dbReference type="GO" id="GO:0016407">
    <property type="term" value="F:acetyltransferase activity"/>
    <property type="evidence" value="ECO:0007669"/>
    <property type="project" value="TreeGrafter"/>
</dbReference>
<dbReference type="PANTHER" id="PTHR43178:SF5">
    <property type="entry name" value="LIPOAMIDE ACYLTRANSFERASE COMPONENT OF BRANCHED-CHAIN ALPHA-KETO ACID DEHYDROGENASE COMPLEX, MITOCHONDRIAL"/>
    <property type="match status" value="1"/>
</dbReference>
<dbReference type="InterPro" id="IPR011053">
    <property type="entry name" value="Single_hybrid_motif"/>
</dbReference>
<dbReference type="EMBL" id="QVNQ01000002">
    <property type="protein sequence ID" value="RFS86577.1"/>
    <property type="molecule type" value="Genomic_DNA"/>
</dbReference>
<proteinExistence type="predicted"/>
<reference evidence="6 7" key="1">
    <citation type="submission" date="2018-08" db="EMBL/GenBank/DDBJ databases">
        <title>Actinomadura spongicola sp. nov., isolated from marine sponge Leucetta chagosensis.</title>
        <authorList>
            <person name="Li L."/>
            <person name="Lin H.W."/>
        </authorList>
    </citation>
    <scope>NUCLEOTIDE SEQUENCE [LARGE SCALE GENOMIC DNA]</scope>
    <source>
        <strain evidence="6 7">LHW52907</strain>
    </source>
</reference>
<dbReference type="InterPro" id="IPR050743">
    <property type="entry name" value="2-oxoacid_DH_E2_comp"/>
</dbReference>
<comment type="cofactor">
    <cofactor evidence="1">
        <name>(R)-lipoate</name>
        <dbReference type="ChEBI" id="CHEBI:83088"/>
    </cofactor>
</comment>
<dbReference type="Proteomes" id="UP000262882">
    <property type="component" value="Unassembled WGS sequence"/>
</dbReference>
<dbReference type="InterPro" id="IPR003016">
    <property type="entry name" value="2-oxoA_DH_lipoyl-BS"/>
</dbReference>
<dbReference type="CDD" id="cd06849">
    <property type="entry name" value="lipoyl_domain"/>
    <property type="match status" value="1"/>
</dbReference>
<dbReference type="SUPFAM" id="SSF51230">
    <property type="entry name" value="Single hybrid motif"/>
    <property type="match status" value="1"/>
</dbReference>
<sequence length="84" mass="8773">MTDVVVPKWGATMDEATIVQWLKNVGDRIAEDEPIAEMETDKATAEIVSPAAGTVVELLVAQDADVVVGQVIARIAPDGEGASP</sequence>
<dbReference type="GO" id="GO:0031405">
    <property type="term" value="F:lipoic acid binding"/>
    <property type="evidence" value="ECO:0007669"/>
    <property type="project" value="TreeGrafter"/>
</dbReference>
<keyword evidence="7" id="KW-1185">Reference proteome</keyword>
<dbReference type="Pfam" id="PF00364">
    <property type="entry name" value="Biotin_lipoyl"/>
    <property type="match status" value="1"/>
</dbReference>
<evidence type="ECO:0000256" key="2">
    <source>
        <dbReference type="ARBA" id="ARBA00022679"/>
    </source>
</evidence>
<dbReference type="GO" id="GO:0005737">
    <property type="term" value="C:cytoplasm"/>
    <property type="evidence" value="ECO:0007669"/>
    <property type="project" value="TreeGrafter"/>
</dbReference>
<dbReference type="Gene3D" id="2.40.50.100">
    <property type="match status" value="1"/>
</dbReference>
<dbReference type="PROSITE" id="PS00189">
    <property type="entry name" value="LIPOYL"/>
    <property type="match status" value="1"/>
</dbReference>
<protein>
    <submittedName>
        <fullName evidence="6">Biotin attachment protein</fullName>
    </submittedName>
</protein>
<accession>A0A372GME8</accession>
<evidence type="ECO:0000259" key="5">
    <source>
        <dbReference type="PROSITE" id="PS50968"/>
    </source>
</evidence>
<keyword evidence="4" id="KW-0012">Acyltransferase</keyword>
<dbReference type="OrthoDB" id="9805770at2"/>
<evidence type="ECO:0000256" key="4">
    <source>
        <dbReference type="ARBA" id="ARBA00023315"/>
    </source>
</evidence>
<gene>
    <name evidence="6" type="ORF">D0T12_08425</name>
</gene>
<organism evidence="6 7">
    <name type="scientific">Actinomadura spongiicola</name>
    <dbReference type="NCBI Taxonomy" id="2303421"/>
    <lineage>
        <taxon>Bacteria</taxon>
        <taxon>Bacillati</taxon>
        <taxon>Actinomycetota</taxon>
        <taxon>Actinomycetes</taxon>
        <taxon>Streptosporangiales</taxon>
        <taxon>Thermomonosporaceae</taxon>
        <taxon>Actinomadura</taxon>
    </lineage>
</organism>